<gene>
    <name evidence="2" type="ORF">HAND00432_LOCUS14319</name>
</gene>
<name>A0A6T8ID01_HEMAN</name>
<organism evidence="2">
    <name type="scientific">Hemiselmis andersenii</name>
    <name type="common">Cryptophyte alga</name>
    <dbReference type="NCBI Taxonomy" id="464988"/>
    <lineage>
        <taxon>Eukaryota</taxon>
        <taxon>Cryptophyceae</taxon>
        <taxon>Cryptomonadales</taxon>
        <taxon>Hemiselmidaceae</taxon>
        <taxon>Hemiselmis</taxon>
    </lineage>
</organism>
<reference evidence="2" key="1">
    <citation type="submission" date="2021-01" db="EMBL/GenBank/DDBJ databases">
        <authorList>
            <person name="Corre E."/>
            <person name="Pelletier E."/>
            <person name="Niang G."/>
            <person name="Scheremetjew M."/>
            <person name="Finn R."/>
            <person name="Kale V."/>
            <person name="Holt S."/>
            <person name="Cochrane G."/>
            <person name="Meng A."/>
            <person name="Brown T."/>
            <person name="Cohen L."/>
        </authorList>
    </citation>
    <scope>NUCLEOTIDE SEQUENCE</scope>
    <source>
        <strain evidence="2">CCMP644</strain>
    </source>
</reference>
<evidence type="ECO:0000313" key="2">
    <source>
        <dbReference type="EMBL" id="CAD8960073.1"/>
    </source>
</evidence>
<proteinExistence type="predicted"/>
<feature type="region of interest" description="Disordered" evidence="1">
    <location>
        <begin position="182"/>
        <end position="214"/>
    </location>
</feature>
<feature type="compositionally biased region" description="Polar residues" evidence="1">
    <location>
        <begin position="187"/>
        <end position="214"/>
    </location>
</feature>
<evidence type="ECO:0000256" key="1">
    <source>
        <dbReference type="SAM" id="MobiDB-lite"/>
    </source>
</evidence>
<accession>A0A6T8ID01</accession>
<protein>
    <submittedName>
        <fullName evidence="2">Uncharacterized protein</fullName>
    </submittedName>
</protein>
<dbReference type="EMBL" id="HBFX01023570">
    <property type="protein sequence ID" value="CAD8960073.1"/>
    <property type="molecule type" value="Transcribed_RNA"/>
</dbReference>
<feature type="region of interest" description="Disordered" evidence="1">
    <location>
        <begin position="1"/>
        <end position="29"/>
    </location>
</feature>
<dbReference type="AlphaFoldDB" id="A0A6T8ID01"/>
<feature type="compositionally biased region" description="Basic and acidic residues" evidence="1">
    <location>
        <begin position="1"/>
        <end position="19"/>
    </location>
</feature>
<sequence length="214" mass="23739">MAAAAGKEDKKPKNNDGKNEFASASGHAPKLESMTELLRKYIPSDEEAFQRLIKPSLKAQAQALDVAKVAMAGLDSMMANLIQRRKTCGDQIDADLAETAWIDREVAKQQLQVDKITKHREECKKQRDVMQKALADSVTTMQDTVKYCATMKQKTNSNISRLTRTTVPTPMDNFLKSGIQEKDEKTLSNTMRNSQTVSKTLQSNALSSAKTGTR</sequence>